<dbReference type="Proteomes" id="UP000243978">
    <property type="component" value="Unassembled WGS sequence"/>
</dbReference>
<dbReference type="PROSITE" id="PS50817">
    <property type="entry name" value="INTEIN_N_TER"/>
    <property type="match status" value="1"/>
</dbReference>
<dbReference type="SUPFAM" id="SSF51120">
    <property type="entry name" value="beta-Roll"/>
    <property type="match status" value="2"/>
</dbReference>
<dbReference type="Gene3D" id="2.150.10.10">
    <property type="entry name" value="Serralysin-like metalloprotease, C-terminal"/>
    <property type="match status" value="5"/>
</dbReference>
<feature type="region of interest" description="Disordered" evidence="3">
    <location>
        <begin position="270"/>
        <end position="431"/>
    </location>
</feature>
<dbReference type="Pfam" id="PF00353">
    <property type="entry name" value="HemolysinCabind"/>
    <property type="match status" value="6"/>
</dbReference>
<feature type="compositionally biased region" description="Gly residues" evidence="3">
    <location>
        <begin position="340"/>
        <end position="353"/>
    </location>
</feature>
<feature type="region of interest" description="Disordered" evidence="3">
    <location>
        <begin position="1"/>
        <end position="53"/>
    </location>
</feature>
<feature type="compositionally biased region" description="Low complexity" evidence="3">
    <location>
        <begin position="23"/>
        <end position="43"/>
    </location>
</feature>
<proteinExistence type="predicted"/>
<dbReference type="InterPro" id="IPR028992">
    <property type="entry name" value="Hedgehog/Intein_dom"/>
</dbReference>
<comment type="caution">
    <text evidence="5">The sequence shown here is derived from an EMBL/GenBank/DDBJ whole genome shotgun (WGS) entry which is preliminary data.</text>
</comment>
<dbReference type="InterPro" id="IPR036844">
    <property type="entry name" value="Hint_dom_sf"/>
</dbReference>
<evidence type="ECO:0000313" key="6">
    <source>
        <dbReference type="Proteomes" id="UP000243978"/>
    </source>
</evidence>
<dbReference type="SUPFAM" id="SSF51294">
    <property type="entry name" value="Hedgehog/intein (Hint) domain"/>
    <property type="match status" value="1"/>
</dbReference>
<evidence type="ECO:0000259" key="4">
    <source>
        <dbReference type="Pfam" id="PF13403"/>
    </source>
</evidence>
<dbReference type="PROSITE" id="PS00330">
    <property type="entry name" value="HEMOLYSIN_CALCIUM"/>
    <property type="match status" value="11"/>
</dbReference>
<dbReference type="GO" id="GO:0005509">
    <property type="term" value="F:calcium ion binding"/>
    <property type="evidence" value="ECO:0007669"/>
    <property type="project" value="InterPro"/>
</dbReference>
<dbReference type="AlphaFoldDB" id="A0A2T6BIE5"/>
<evidence type="ECO:0000256" key="1">
    <source>
        <dbReference type="ARBA" id="ARBA00004613"/>
    </source>
</evidence>
<dbReference type="EMBL" id="QBKS01000001">
    <property type="protein sequence ID" value="PTX55831.1"/>
    <property type="molecule type" value="Genomic_DNA"/>
</dbReference>
<evidence type="ECO:0000313" key="5">
    <source>
        <dbReference type="EMBL" id="PTX55831.1"/>
    </source>
</evidence>
<gene>
    <name evidence="5" type="ORF">C8N43_0478</name>
</gene>
<name>A0A2T6BIE5_9RHOB</name>
<dbReference type="InterPro" id="IPR018511">
    <property type="entry name" value="Hemolysin-typ_Ca-bd_CS"/>
</dbReference>
<keyword evidence="2" id="KW-0964">Secreted</keyword>
<feature type="compositionally biased region" description="Polar residues" evidence="3">
    <location>
        <begin position="1"/>
        <end position="16"/>
    </location>
</feature>
<accession>A0A2T6BIE5</accession>
<feature type="compositionally biased region" description="Basic and acidic residues" evidence="3">
    <location>
        <begin position="372"/>
        <end position="402"/>
    </location>
</feature>
<dbReference type="PANTHER" id="PTHR38340:SF1">
    <property type="entry name" value="S-LAYER PROTEIN"/>
    <property type="match status" value="1"/>
</dbReference>
<dbReference type="InterPro" id="IPR050557">
    <property type="entry name" value="RTX_toxin/Mannuronan_C5-epim"/>
</dbReference>
<feature type="domain" description="Hedgehog/Intein (Hint)" evidence="4">
    <location>
        <begin position="529"/>
        <end position="675"/>
    </location>
</feature>
<evidence type="ECO:0000256" key="3">
    <source>
        <dbReference type="SAM" id="MobiDB-lite"/>
    </source>
</evidence>
<dbReference type="GO" id="GO:0016539">
    <property type="term" value="P:intein-mediated protein splicing"/>
    <property type="evidence" value="ECO:0007669"/>
    <property type="project" value="InterPro"/>
</dbReference>
<dbReference type="OrthoDB" id="6305173at2"/>
<dbReference type="Pfam" id="PF13403">
    <property type="entry name" value="Hint_2"/>
    <property type="match status" value="1"/>
</dbReference>
<protein>
    <submittedName>
        <fullName evidence="5">Ca2+-binding RTX toxin-like protein</fullName>
    </submittedName>
</protein>
<comment type="subcellular location">
    <subcellularLocation>
        <location evidence="1">Secreted</location>
    </subcellularLocation>
</comment>
<dbReference type="InterPro" id="IPR011049">
    <property type="entry name" value="Serralysin-like_metalloprot_C"/>
</dbReference>
<dbReference type="InterPro" id="IPR006141">
    <property type="entry name" value="Intein_N"/>
</dbReference>
<dbReference type="RefSeq" id="WP_107844083.1">
    <property type="nucleotide sequence ID" value="NZ_QBKS01000001.1"/>
</dbReference>
<reference evidence="5 6" key="1">
    <citation type="submission" date="2018-04" db="EMBL/GenBank/DDBJ databases">
        <title>Genomic Encyclopedia of Archaeal and Bacterial Type Strains, Phase II (KMG-II): from individual species to whole genera.</title>
        <authorList>
            <person name="Goeker M."/>
        </authorList>
    </citation>
    <scope>NUCLEOTIDE SEQUENCE [LARGE SCALE GENOMIC DNA]</scope>
    <source>
        <strain evidence="5 6">DSM 100977</strain>
    </source>
</reference>
<dbReference type="PANTHER" id="PTHR38340">
    <property type="entry name" value="S-LAYER PROTEIN"/>
    <property type="match status" value="1"/>
</dbReference>
<feature type="compositionally biased region" description="Low complexity" evidence="3">
    <location>
        <begin position="281"/>
        <end position="294"/>
    </location>
</feature>
<evidence type="ECO:0000256" key="2">
    <source>
        <dbReference type="ARBA" id="ARBA00022525"/>
    </source>
</evidence>
<sequence length="722" mass="75353">MATINGTNENDVLNGTNEDDTITGNGLDDTINGGDGNDTIFGDFGPGGGTTTGGFDATPLSLQFANAQNESADGTSVEYRNVAVLDDGTPVLAKLTLLSKSDDDLQVDLTGRAGGEILLNNNRDGSQRGETAELRLEFFNQDTGEPIALNTVGTFGDLDRANNGTERVEISKQFISGFGTSDDTDLFVQDGTGSVSAFGGRNTNARDQDAWFSTQIEGQQFIEFTVTSRGGPTGYTLNGSVIEDVVITPTEPGDDIIDGGNGDDTIFGQEGNDTIQGGDGSDTLDGGIGDDTIQGGNGQDVIDGGDGNDTISGGEGDDQITAGSGDDVVAGDNGQDVIDGGAGDDVLQGGGGDDQLTGGEGSDDLRGSQGQDELRGGEGDDRVSGGEGDDRLFGDAGDDHILGDAGNDTIEGGAGVDNINGGDGNDRIDGGTGDDIIVGGLGQDQMSGGDDRDTFIVSSGDEGNGDRVDGGTDGDDFDTLDLTGAGPLRFVNITDDADGDSQSGRVEFLDANGNVTGRLEFTEIEQIIPCFTTGTMIATPRGEVPIEALREGDRVITRDNGMQEIRWIGRKEVGRTALRAAPHLRPVLVRAGSLGHGLPERDLLLSPNHRVLLMNERVDMLFDEREVLSSAKHLCTREGVDVVDASGVVYWHILFDSHEVILSNGAWTESFQPGDYALKGIGHAQRREIFELFPDLSDRAGQAAFGAARLTLKAHEAALLKD</sequence>
<dbReference type="PRINTS" id="PR00313">
    <property type="entry name" value="CABNDNGRPT"/>
</dbReference>
<dbReference type="InterPro" id="IPR001343">
    <property type="entry name" value="Hemolysn_Ca-bd"/>
</dbReference>
<keyword evidence="6" id="KW-1185">Reference proteome</keyword>
<organism evidence="5 6">
    <name type="scientific">Litoreibacter ponti</name>
    <dbReference type="NCBI Taxonomy" id="1510457"/>
    <lineage>
        <taxon>Bacteria</taxon>
        <taxon>Pseudomonadati</taxon>
        <taxon>Pseudomonadota</taxon>
        <taxon>Alphaproteobacteria</taxon>
        <taxon>Rhodobacterales</taxon>
        <taxon>Roseobacteraceae</taxon>
        <taxon>Litoreibacter</taxon>
    </lineage>
</organism>
<dbReference type="GO" id="GO:0005576">
    <property type="term" value="C:extracellular region"/>
    <property type="evidence" value="ECO:0007669"/>
    <property type="project" value="UniProtKB-SubCell"/>
</dbReference>
<dbReference type="Gene3D" id="2.170.16.10">
    <property type="entry name" value="Hedgehog/Intein (Hint) domain"/>
    <property type="match status" value="1"/>
</dbReference>